<evidence type="ECO:0000313" key="1">
    <source>
        <dbReference type="EMBL" id="KAF9664340.1"/>
    </source>
</evidence>
<dbReference type="AlphaFoldDB" id="A0A835MFN5"/>
<reference evidence="1 2" key="1">
    <citation type="submission" date="2020-10" db="EMBL/GenBank/DDBJ databases">
        <title>Plant Genome Project.</title>
        <authorList>
            <person name="Zhang R.-G."/>
        </authorList>
    </citation>
    <scope>NUCLEOTIDE SEQUENCE [LARGE SCALE GENOMIC DNA]</scope>
    <source>
        <strain evidence="1">FAFU-HL-1</strain>
        <tissue evidence="1">Leaf</tissue>
    </source>
</reference>
<comment type="caution">
    <text evidence="1">The sequence shown here is derived from an EMBL/GenBank/DDBJ whole genome shotgun (WGS) entry which is preliminary data.</text>
</comment>
<name>A0A835MFN5_9ROSI</name>
<sequence>MQRGFKQAAGVFFTTAVTCLEGHGHFSQCTARHRFVFQGCGSSVAFDHPLLARKNRNVLQYGHHQLRHYHNIRKRNELQRVCKEMEAASLASEAEPECPAVRVPPAPTGIVVPLPLERTPPPLCNPGLPPLAGRNDCHNDKHLGHFIELHLCLRIIE</sequence>
<keyword evidence="2" id="KW-1185">Reference proteome</keyword>
<organism evidence="1 2">
    <name type="scientific">Salix dunnii</name>
    <dbReference type="NCBI Taxonomy" id="1413687"/>
    <lineage>
        <taxon>Eukaryota</taxon>
        <taxon>Viridiplantae</taxon>
        <taxon>Streptophyta</taxon>
        <taxon>Embryophyta</taxon>
        <taxon>Tracheophyta</taxon>
        <taxon>Spermatophyta</taxon>
        <taxon>Magnoliopsida</taxon>
        <taxon>eudicotyledons</taxon>
        <taxon>Gunneridae</taxon>
        <taxon>Pentapetalae</taxon>
        <taxon>rosids</taxon>
        <taxon>fabids</taxon>
        <taxon>Malpighiales</taxon>
        <taxon>Salicaceae</taxon>
        <taxon>Saliceae</taxon>
        <taxon>Salix</taxon>
    </lineage>
</organism>
<protein>
    <submittedName>
        <fullName evidence="1">Uncharacterized protein</fullName>
    </submittedName>
</protein>
<dbReference type="EMBL" id="JADGMS010000016">
    <property type="protein sequence ID" value="KAF9664340.1"/>
    <property type="molecule type" value="Genomic_DNA"/>
</dbReference>
<gene>
    <name evidence="1" type="ORF">SADUNF_Sadunf16G0008200</name>
</gene>
<dbReference type="Proteomes" id="UP000657918">
    <property type="component" value="Chromosome 16"/>
</dbReference>
<accession>A0A835MFN5</accession>
<proteinExistence type="predicted"/>
<evidence type="ECO:0000313" key="2">
    <source>
        <dbReference type="Proteomes" id="UP000657918"/>
    </source>
</evidence>